<dbReference type="OrthoDB" id="9786287at2"/>
<name>A0A318M997_9PSEU</name>
<evidence type="ECO:0000256" key="1">
    <source>
        <dbReference type="ARBA" id="ARBA00022723"/>
    </source>
</evidence>
<dbReference type="GO" id="GO:0046872">
    <property type="term" value="F:metal ion binding"/>
    <property type="evidence" value="ECO:0007669"/>
    <property type="project" value="UniProtKB-KW"/>
</dbReference>
<proteinExistence type="predicted"/>
<keyword evidence="2" id="KW-0456">Lyase</keyword>
<dbReference type="SMART" id="SM01007">
    <property type="entry name" value="Aldolase_II"/>
    <property type="match status" value="1"/>
</dbReference>
<evidence type="ECO:0000313" key="4">
    <source>
        <dbReference type="EMBL" id="PXY35379.1"/>
    </source>
</evidence>
<dbReference type="GO" id="GO:0019323">
    <property type="term" value="P:pentose catabolic process"/>
    <property type="evidence" value="ECO:0007669"/>
    <property type="project" value="TreeGrafter"/>
</dbReference>
<organism evidence="4 5">
    <name type="scientific">Prauserella flavalba</name>
    <dbReference type="NCBI Taxonomy" id="1477506"/>
    <lineage>
        <taxon>Bacteria</taxon>
        <taxon>Bacillati</taxon>
        <taxon>Actinomycetota</taxon>
        <taxon>Actinomycetes</taxon>
        <taxon>Pseudonocardiales</taxon>
        <taxon>Pseudonocardiaceae</taxon>
        <taxon>Prauserella</taxon>
    </lineage>
</organism>
<comment type="caution">
    <text evidence="4">The sequence shown here is derived from an EMBL/GenBank/DDBJ whole genome shotgun (WGS) entry which is preliminary data.</text>
</comment>
<accession>A0A318M997</accession>
<feature type="domain" description="Class II aldolase/adducin N-terminal" evidence="3">
    <location>
        <begin position="6"/>
        <end position="184"/>
    </location>
</feature>
<dbReference type="RefSeq" id="WP_110335375.1">
    <property type="nucleotide sequence ID" value="NZ_MASU01000005.1"/>
</dbReference>
<dbReference type="AlphaFoldDB" id="A0A318M997"/>
<dbReference type="InterPro" id="IPR036409">
    <property type="entry name" value="Aldolase_II/adducin_N_sf"/>
</dbReference>
<dbReference type="PANTHER" id="PTHR22789">
    <property type="entry name" value="FUCULOSE PHOSPHATE ALDOLASE"/>
    <property type="match status" value="1"/>
</dbReference>
<protein>
    <submittedName>
        <fullName evidence="4">Aldolase</fullName>
    </submittedName>
</protein>
<keyword evidence="5" id="KW-1185">Reference proteome</keyword>
<dbReference type="Proteomes" id="UP000247892">
    <property type="component" value="Unassembled WGS sequence"/>
</dbReference>
<dbReference type="InterPro" id="IPR050197">
    <property type="entry name" value="Aldolase_class_II_sugar_metab"/>
</dbReference>
<dbReference type="GO" id="GO:0016832">
    <property type="term" value="F:aldehyde-lyase activity"/>
    <property type="evidence" value="ECO:0007669"/>
    <property type="project" value="TreeGrafter"/>
</dbReference>
<dbReference type="InterPro" id="IPR001303">
    <property type="entry name" value="Aldolase_II/adducin_N"/>
</dbReference>
<sequence>MSTARTELVAAAARLAELGLSPGSSGNVSVREGEEIVMSPTGADLAALDAERLSVLDDAGTLLAGPRASKEFPLHRAFYRRDPAFTAIVHLHSACASAVSCLAPWSERSALPPITPYFVMRVGQTPLVPYADPGDPAQAEAIERLAWPFRAALLANHGLVVAGRTVAEALDAAIELEEASKLLLLLGDRPIRTLEESDAVRLGERYGSPWGG</sequence>
<dbReference type="GO" id="GO:0005829">
    <property type="term" value="C:cytosol"/>
    <property type="evidence" value="ECO:0007669"/>
    <property type="project" value="TreeGrafter"/>
</dbReference>
<dbReference type="SUPFAM" id="SSF53639">
    <property type="entry name" value="AraD/HMP-PK domain-like"/>
    <property type="match status" value="1"/>
</dbReference>
<gene>
    <name evidence="4" type="ORF">BA062_07500</name>
</gene>
<keyword evidence="1" id="KW-0479">Metal-binding</keyword>
<dbReference type="PANTHER" id="PTHR22789:SF0">
    <property type="entry name" value="3-OXO-TETRONATE 4-PHOSPHATE DECARBOXYLASE-RELATED"/>
    <property type="match status" value="1"/>
</dbReference>
<evidence type="ECO:0000259" key="3">
    <source>
        <dbReference type="SMART" id="SM01007"/>
    </source>
</evidence>
<reference evidence="4 5" key="1">
    <citation type="submission" date="2016-07" db="EMBL/GenBank/DDBJ databases">
        <title>Draft genome sequence of Prauserella sp. YIM 121212, isolated from alkaline soil.</title>
        <authorList>
            <person name="Ruckert C."/>
            <person name="Albersmeier A."/>
            <person name="Jiang C.-L."/>
            <person name="Jiang Y."/>
            <person name="Kalinowski J."/>
            <person name="Schneider O."/>
            <person name="Winkler A."/>
            <person name="Zotchev S.B."/>
        </authorList>
    </citation>
    <scope>NUCLEOTIDE SEQUENCE [LARGE SCALE GENOMIC DNA]</scope>
    <source>
        <strain evidence="4 5">YIM 121212</strain>
    </source>
</reference>
<dbReference type="Pfam" id="PF00596">
    <property type="entry name" value="Aldolase_II"/>
    <property type="match status" value="1"/>
</dbReference>
<evidence type="ECO:0000313" key="5">
    <source>
        <dbReference type="Proteomes" id="UP000247892"/>
    </source>
</evidence>
<dbReference type="Gene3D" id="3.40.225.10">
    <property type="entry name" value="Class II aldolase/adducin N-terminal domain"/>
    <property type="match status" value="1"/>
</dbReference>
<dbReference type="EMBL" id="MASU01000005">
    <property type="protein sequence ID" value="PXY35379.1"/>
    <property type="molecule type" value="Genomic_DNA"/>
</dbReference>
<evidence type="ECO:0000256" key="2">
    <source>
        <dbReference type="ARBA" id="ARBA00023239"/>
    </source>
</evidence>